<evidence type="ECO:0000256" key="7">
    <source>
        <dbReference type="ARBA" id="ARBA00023002"/>
    </source>
</evidence>
<dbReference type="Gene3D" id="1.10.630.10">
    <property type="entry name" value="Cytochrome P450"/>
    <property type="match status" value="1"/>
</dbReference>
<keyword evidence="10 13" id="KW-0472">Membrane</keyword>
<reference evidence="15" key="2">
    <citation type="submission" date="2025-08" db="UniProtKB">
        <authorList>
            <consortium name="RefSeq"/>
        </authorList>
    </citation>
    <scope>IDENTIFICATION</scope>
    <source>
        <tissue evidence="15">Leaf</tissue>
    </source>
</reference>
<keyword evidence="8 11" id="KW-0408">Iron</keyword>
<dbReference type="Pfam" id="PF00067">
    <property type="entry name" value="p450"/>
    <property type="match status" value="1"/>
</dbReference>
<evidence type="ECO:0000256" key="13">
    <source>
        <dbReference type="SAM" id="Phobius"/>
    </source>
</evidence>
<dbReference type="GO" id="GO:0016705">
    <property type="term" value="F:oxidoreductase activity, acting on paired donors, with incorporation or reduction of molecular oxygen"/>
    <property type="evidence" value="ECO:0007669"/>
    <property type="project" value="InterPro"/>
</dbReference>
<evidence type="ECO:0000313" key="14">
    <source>
        <dbReference type="Proteomes" id="UP000813463"/>
    </source>
</evidence>
<evidence type="ECO:0000256" key="11">
    <source>
        <dbReference type="PIRSR" id="PIRSR602401-1"/>
    </source>
</evidence>
<evidence type="ECO:0000256" key="5">
    <source>
        <dbReference type="ARBA" id="ARBA00022723"/>
    </source>
</evidence>
<evidence type="ECO:0000313" key="15">
    <source>
        <dbReference type="RefSeq" id="XP_021848421.2"/>
    </source>
</evidence>
<dbReference type="PRINTS" id="PR00463">
    <property type="entry name" value="EP450I"/>
</dbReference>
<evidence type="ECO:0000256" key="6">
    <source>
        <dbReference type="ARBA" id="ARBA00022989"/>
    </source>
</evidence>
<dbReference type="InterPro" id="IPR001128">
    <property type="entry name" value="Cyt_P450"/>
</dbReference>
<proteinExistence type="inferred from homology"/>
<dbReference type="KEGG" id="soe:110788086"/>
<sequence length="524" mass="60027">METVTASSVLLSIVCIVVVTVLIKLVNWVWLKPKKLEKLLRQHGFSGTSYKFLFGDMKEFISMHAEALKNPMDGFSHDYFPRVEPLWHQLATKFGGKDFFIWFGPMPMVKISKPETIREALAKMQEFQKLKINHISEKLFPGVVNHEGEKWAKHRKLINPAFHVEKLKLMLPAFRDSCEKIINKWELIVAERGSGELDVYPDLKQLSADVISRAAFGSNYEEGQRIFELLKEQTDLGVLMLQSVYLPGMRFIPTPRNRRFKKIQDTIHSLLNAIINKRKEEIEAGEAVKDDLLGILMDSNLKEIRKAAGKNNRNQHTGLSLEEVVDECKLFYLAGQETTSTLLVWTLILLSKHQDWQERAREEVLQTFGNNVPEFEGLNHLKTMSMILYEVLRLYPPVMQLTRWVHKDKNLGALSVPSGAIITVFVSAVHRDKEVWGDDAEEFKPDRFSEGISKATKGNNSFFPFGWGPRICIGEKFAITETKMALSMILQHFSLELSPSYVHAPKNLVFLRPEHGAQIILNKL</sequence>
<evidence type="ECO:0000256" key="9">
    <source>
        <dbReference type="ARBA" id="ARBA00023033"/>
    </source>
</evidence>
<comment type="similarity">
    <text evidence="2 12">Belongs to the cytochrome P450 family.</text>
</comment>
<dbReference type="GO" id="GO:0004497">
    <property type="term" value="F:monooxygenase activity"/>
    <property type="evidence" value="ECO:0000318"/>
    <property type="project" value="GO_Central"/>
</dbReference>
<organism evidence="14 15">
    <name type="scientific">Spinacia oleracea</name>
    <name type="common">Spinach</name>
    <dbReference type="NCBI Taxonomy" id="3562"/>
    <lineage>
        <taxon>Eukaryota</taxon>
        <taxon>Viridiplantae</taxon>
        <taxon>Streptophyta</taxon>
        <taxon>Embryophyta</taxon>
        <taxon>Tracheophyta</taxon>
        <taxon>Spermatophyta</taxon>
        <taxon>Magnoliopsida</taxon>
        <taxon>eudicotyledons</taxon>
        <taxon>Gunneridae</taxon>
        <taxon>Pentapetalae</taxon>
        <taxon>Caryophyllales</taxon>
        <taxon>Chenopodiaceae</taxon>
        <taxon>Chenopodioideae</taxon>
        <taxon>Anserineae</taxon>
        <taxon>Spinacia</taxon>
    </lineage>
</organism>
<dbReference type="InterPro" id="IPR017972">
    <property type="entry name" value="Cyt_P450_CS"/>
</dbReference>
<reference evidence="14" key="1">
    <citation type="journal article" date="2021" name="Nat. Commun.">
        <title>Genomic analyses provide insights into spinach domestication and the genetic basis of agronomic traits.</title>
        <authorList>
            <person name="Cai X."/>
            <person name="Sun X."/>
            <person name="Xu C."/>
            <person name="Sun H."/>
            <person name="Wang X."/>
            <person name="Ge C."/>
            <person name="Zhang Z."/>
            <person name="Wang Q."/>
            <person name="Fei Z."/>
            <person name="Jiao C."/>
            <person name="Wang Q."/>
        </authorList>
    </citation>
    <scope>NUCLEOTIDE SEQUENCE [LARGE SCALE GENOMIC DNA]</scope>
    <source>
        <strain evidence="14">cv. Varoflay</strain>
    </source>
</reference>
<dbReference type="GO" id="GO:0016020">
    <property type="term" value="C:membrane"/>
    <property type="evidence" value="ECO:0007669"/>
    <property type="project" value="UniProtKB-SubCell"/>
</dbReference>
<evidence type="ECO:0000256" key="4">
    <source>
        <dbReference type="ARBA" id="ARBA00022692"/>
    </source>
</evidence>
<keyword evidence="6 13" id="KW-1133">Transmembrane helix</keyword>
<evidence type="ECO:0000256" key="1">
    <source>
        <dbReference type="ARBA" id="ARBA00004370"/>
    </source>
</evidence>
<protein>
    <submittedName>
        <fullName evidence="15">Cytochrome P450 CYP72A219 isoform X1</fullName>
    </submittedName>
</protein>
<keyword evidence="14" id="KW-1185">Reference proteome</keyword>
<dbReference type="PRINTS" id="PR00385">
    <property type="entry name" value="P450"/>
</dbReference>
<keyword evidence="9 12" id="KW-0503">Monooxygenase</keyword>
<gene>
    <name evidence="15" type="primary">LOC110788086</name>
</gene>
<dbReference type="PANTHER" id="PTHR24282:SF255">
    <property type="entry name" value="CYTOCHROME P450 72A11-RELATED"/>
    <property type="match status" value="1"/>
</dbReference>
<comment type="subcellular location">
    <subcellularLocation>
        <location evidence="1">Membrane</location>
    </subcellularLocation>
</comment>
<dbReference type="AlphaFoldDB" id="A0A9R0IFK5"/>
<keyword evidence="4 13" id="KW-0812">Transmembrane</keyword>
<dbReference type="InterPro" id="IPR036396">
    <property type="entry name" value="Cyt_P450_sf"/>
</dbReference>
<dbReference type="GO" id="GO:0020037">
    <property type="term" value="F:heme binding"/>
    <property type="evidence" value="ECO:0007669"/>
    <property type="project" value="InterPro"/>
</dbReference>
<dbReference type="InterPro" id="IPR002401">
    <property type="entry name" value="Cyt_P450_E_grp-I"/>
</dbReference>
<keyword evidence="5 11" id="KW-0479">Metal-binding</keyword>
<dbReference type="InterPro" id="IPR050665">
    <property type="entry name" value="Cytochrome_P450_Monooxygen"/>
</dbReference>
<feature type="binding site" description="axial binding residue" evidence="11">
    <location>
        <position position="472"/>
    </location>
    <ligand>
        <name>heme</name>
        <dbReference type="ChEBI" id="CHEBI:30413"/>
    </ligand>
    <ligandPart>
        <name>Fe</name>
        <dbReference type="ChEBI" id="CHEBI:18248"/>
    </ligandPart>
</feature>
<dbReference type="PROSITE" id="PS00086">
    <property type="entry name" value="CYTOCHROME_P450"/>
    <property type="match status" value="1"/>
</dbReference>
<evidence type="ECO:0000256" key="2">
    <source>
        <dbReference type="ARBA" id="ARBA00010617"/>
    </source>
</evidence>
<dbReference type="SUPFAM" id="SSF48264">
    <property type="entry name" value="Cytochrome P450"/>
    <property type="match status" value="1"/>
</dbReference>
<comment type="cofactor">
    <cofactor evidence="11">
        <name>heme</name>
        <dbReference type="ChEBI" id="CHEBI:30413"/>
    </cofactor>
</comment>
<dbReference type="GeneID" id="110788086"/>
<dbReference type="Proteomes" id="UP000813463">
    <property type="component" value="Chromosome 5"/>
</dbReference>
<dbReference type="PANTHER" id="PTHR24282">
    <property type="entry name" value="CYTOCHROME P450 FAMILY MEMBER"/>
    <property type="match status" value="1"/>
</dbReference>
<dbReference type="RefSeq" id="XP_021848421.2">
    <property type="nucleotide sequence ID" value="XM_021992729.2"/>
</dbReference>
<keyword evidence="7 12" id="KW-0560">Oxidoreductase</keyword>
<evidence type="ECO:0000256" key="3">
    <source>
        <dbReference type="ARBA" id="ARBA00022617"/>
    </source>
</evidence>
<accession>A0A9R0IFK5</accession>
<keyword evidence="3 11" id="KW-0349">Heme</keyword>
<dbReference type="GO" id="GO:0005506">
    <property type="term" value="F:iron ion binding"/>
    <property type="evidence" value="ECO:0007669"/>
    <property type="project" value="InterPro"/>
</dbReference>
<name>A0A9R0IFK5_SPIOL</name>
<evidence type="ECO:0000256" key="12">
    <source>
        <dbReference type="RuleBase" id="RU000461"/>
    </source>
</evidence>
<feature type="transmembrane region" description="Helical" evidence="13">
    <location>
        <begin position="6"/>
        <end position="31"/>
    </location>
</feature>
<evidence type="ECO:0000256" key="10">
    <source>
        <dbReference type="ARBA" id="ARBA00023136"/>
    </source>
</evidence>
<evidence type="ECO:0000256" key="8">
    <source>
        <dbReference type="ARBA" id="ARBA00023004"/>
    </source>
</evidence>